<dbReference type="PROSITE" id="PS51892">
    <property type="entry name" value="SUBTILASE"/>
    <property type="match status" value="1"/>
</dbReference>
<accession>A0A2T5FYI2</accession>
<evidence type="ECO:0000256" key="4">
    <source>
        <dbReference type="ARBA" id="ARBA00022801"/>
    </source>
</evidence>
<dbReference type="InterPro" id="IPR023828">
    <property type="entry name" value="Peptidase_S8_Ser-AS"/>
</dbReference>
<feature type="chain" id="PRO_5015656981" description="Peptidase S8/S53 domain-containing protein" evidence="7">
    <location>
        <begin position="24"/>
        <end position="955"/>
    </location>
</feature>
<dbReference type="GO" id="GO:0006508">
    <property type="term" value="P:proteolysis"/>
    <property type="evidence" value="ECO:0007669"/>
    <property type="project" value="UniProtKB-KW"/>
</dbReference>
<dbReference type="PANTHER" id="PTHR43806">
    <property type="entry name" value="PEPTIDASE S8"/>
    <property type="match status" value="1"/>
</dbReference>
<dbReference type="GO" id="GO:0004252">
    <property type="term" value="F:serine-type endopeptidase activity"/>
    <property type="evidence" value="ECO:0007669"/>
    <property type="project" value="UniProtKB-UniRule"/>
</dbReference>
<evidence type="ECO:0000313" key="10">
    <source>
        <dbReference type="Proteomes" id="UP000244162"/>
    </source>
</evidence>
<dbReference type="RefSeq" id="WP_107967565.1">
    <property type="nucleotide sequence ID" value="NZ_NWBU01000007.1"/>
</dbReference>
<name>A0A2T5FYI2_9SPHN</name>
<sequence>MPLDKRYFRRTLAICAMATTALAAAPALSAEGDTTIATSTVASKPVQPRYGIIRPFYGIIRPFYGIIRPFYGIIRPFYGIIRPFYGIIRPFGSEEEIKPFWGTIHPYGANADGVTPGWGEIGAFWNELHPFDAQEGDTPAIAGEIGSLVSKSADFWGAAVQAKTGKSFNEGFADALLSKYGIDPNNPASLEGFNDAQRALFYLDWYDGLMQYSGVDHVDHWMTTINWNPALTQIQGEGKDSVIGLLDFSVKDKDLQGSITRYDGVSDFSNGHGAAVASLLVSAHDGKGVMGIAPKASVVAYNPFDSSGTASWEDVRNGVLALSQNGASIINMSLGVPDWTLHPDWNRVFSDPEVARAARSSVFVIAAGNEGVSQTQNVDWNFATNPNLIVVGSVDPTEEISYFSNKPGSACLLDQGVCKPGNELKNRFIVAPGEFILVSDDKGGVTRASGTSFAAPLVSGTIALLHDRWPWLARHPKESVDIVLKSARDLGAPGVDEVYGVGLLDVTASQSPLNFNNLRWYQYENGQLKEQSATSIRTAGVQEKWEVNGTYFYAFERIGSTFRDFAIPLSSKLVGQSVLSANGSYEQFQTYIYSRMTDWMKTGFAGSRKGFNSFASYSAPVSNPYGFNITMSIAPRTPMLGYRQSNLPYQSSLEVSAPDDKAAFRFGYGDGAVALGGHEGFGLVSDYDSAFGGVNPLLGMASGGGYANINLALSSRWSVSAGATQRKLIRDLNNRPIMEQLTLAGVDPYEAGAQHVSVRYRANDRVTLSGSITRLRESNSLLGVQSIDPTDFANGSTTDGVTFGAEIALSGDLSLSGSGTIGRTQQNDAGKQNIAVGDGGLISSSYEVALTKEKIFDGRDRARFSMSQPMYLEHGKLDYTSVQVIDRQTGEIGPVTNSVDIATGQRQYVAEFLYGRSMFNGTGEMSLFGRAHLRPGATTQASANYIVGGRLRFGF</sequence>
<protein>
    <recommendedName>
        <fullName evidence="8">Peptidase S8/S53 domain-containing protein</fullName>
    </recommendedName>
</protein>
<reference evidence="9 10" key="1">
    <citation type="submission" date="2017-09" db="EMBL/GenBank/DDBJ databases">
        <title>Sphingomonas panjinensis sp.nov., isolated from oil-contaminated soil.</title>
        <authorList>
            <person name="Wang L."/>
            <person name="Chen L."/>
        </authorList>
    </citation>
    <scope>NUCLEOTIDE SEQUENCE [LARGE SCALE GENOMIC DNA]</scope>
    <source>
        <strain evidence="9 10">FW-11</strain>
    </source>
</reference>
<dbReference type="InterPro" id="IPR050131">
    <property type="entry name" value="Peptidase_S8_subtilisin-like"/>
</dbReference>
<evidence type="ECO:0000313" key="9">
    <source>
        <dbReference type="EMBL" id="PTQ11572.1"/>
    </source>
</evidence>
<comment type="caution">
    <text evidence="9">The sequence shown here is derived from an EMBL/GenBank/DDBJ whole genome shotgun (WGS) entry which is preliminary data.</text>
</comment>
<dbReference type="CDD" id="cd04848">
    <property type="entry name" value="Peptidases_S8_Autotransporter_serine_protease_like"/>
    <property type="match status" value="1"/>
</dbReference>
<gene>
    <name evidence="9" type="ORF">CLG96_09075</name>
</gene>
<feature type="domain" description="Peptidase S8/S53" evidence="8">
    <location>
        <begin position="266"/>
        <end position="502"/>
    </location>
</feature>
<keyword evidence="5 6" id="KW-0720">Serine protease</keyword>
<dbReference type="InterPro" id="IPR015500">
    <property type="entry name" value="Peptidase_S8_subtilisin-rel"/>
</dbReference>
<evidence type="ECO:0000256" key="6">
    <source>
        <dbReference type="PROSITE-ProRule" id="PRU01240"/>
    </source>
</evidence>
<dbReference type="InterPro" id="IPR000209">
    <property type="entry name" value="Peptidase_S8/S53_dom"/>
</dbReference>
<dbReference type="Pfam" id="PF00082">
    <property type="entry name" value="Peptidase_S8"/>
    <property type="match status" value="1"/>
</dbReference>
<keyword evidence="3 7" id="KW-0732">Signal</keyword>
<dbReference type="PRINTS" id="PR00723">
    <property type="entry name" value="SUBTILISIN"/>
</dbReference>
<dbReference type="AlphaFoldDB" id="A0A2T5FYI2"/>
<evidence type="ECO:0000256" key="5">
    <source>
        <dbReference type="ARBA" id="ARBA00022825"/>
    </source>
</evidence>
<dbReference type="OrthoDB" id="5405281at2"/>
<comment type="similarity">
    <text evidence="1 6">Belongs to the peptidase S8 family.</text>
</comment>
<dbReference type="Proteomes" id="UP000244162">
    <property type="component" value="Unassembled WGS sequence"/>
</dbReference>
<feature type="active site" description="Charge relay system" evidence="6">
    <location>
        <position position="272"/>
    </location>
</feature>
<feature type="active site" description="Charge relay system" evidence="6">
    <location>
        <position position="247"/>
    </location>
</feature>
<evidence type="ECO:0000259" key="8">
    <source>
        <dbReference type="Pfam" id="PF00082"/>
    </source>
</evidence>
<dbReference type="PANTHER" id="PTHR43806:SF11">
    <property type="entry name" value="CEREVISIN-RELATED"/>
    <property type="match status" value="1"/>
</dbReference>
<dbReference type="SUPFAM" id="SSF52743">
    <property type="entry name" value="Subtilisin-like"/>
    <property type="match status" value="1"/>
</dbReference>
<organism evidence="9 10">
    <name type="scientific">Sphingomonas oleivorans</name>
    <dbReference type="NCBI Taxonomy" id="1735121"/>
    <lineage>
        <taxon>Bacteria</taxon>
        <taxon>Pseudomonadati</taxon>
        <taxon>Pseudomonadota</taxon>
        <taxon>Alphaproteobacteria</taxon>
        <taxon>Sphingomonadales</taxon>
        <taxon>Sphingomonadaceae</taxon>
        <taxon>Sphingomonas</taxon>
    </lineage>
</organism>
<keyword evidence="10" id="KW-1185">Reference proteome</keyword>
<evidence type="ECO:0000256" key="3">
    <source>
        <dbReference type="ARBA" id="ARBA00022729"/>
    </source>
</evidence>
<evidence type="ECO:0000256" key="2">
    <source>
        <dbReference type="ARBA" id="ARBA00022670"/>
    </source>
</evidence>
<feature type="active site" description="Charge relay system" evidence="6">
    <location>
        <position position="452"/>
    </location>
</feature>
<proteinExistence type="inferred from homology"/>
<dbReference type="PROSITE" id="PS00138">
    <property type="entry name" value="SUBTILASE_SER"/>
    <property type="match status" value="1"/>
</dbReference>
<keyword evidence="4 6" id="KW-0378">Hydrolase</keyword>
<feature type="signal peptide" evidence="7">
    <location>
        <begin position="1"/>
        <end position="23"/>
    </location>
</feature>
<dbReference type="EMBL" id="NWBU01000007">
    <property type="protein sequence ID" value="PTQ11572.1"/>
    <property type="molecule type" value="Genomic_DNA"/>
</dbReference>
<dbReference type="Gene3D" id="3.40.50.200">
    <property type="entry name" value="Peptidase S8/S53 domain"/>
    <property type="match status" value="1"/>
</dbReference>
<evidence type="ECO:0000256" key="7">
    <source>
        <dbReference type="SAM" id="SignalP"/>
    </source>
</evidence>
<keyword evidence="2 6" id="KW-0645">Protease</keyword>
<dbReference type="InterPro" id="IPR036852">
    <property type="entry name" value="Peptidase_S8/S53_dom_sf"/>
</dbReference>
<dbReference type="InterPro" id="IPR034061">
    <property type="entry name" value="Peptidases_S8_Autotransporter"/>
</dbReference>
<evidence type="ECO:0000256" key="1">
    <source>
        <dbReference type="ARBA" id="ARBA00011073"/>
    </source>
</evidence>